<accession>A0A368YV68</accession>
<dbReference type="InterPro" id="IPR046538">
    <property type="entry name" value="DUF6603"/>
</dbReference>
<feature type="region of interest" description="Disordered" evidence="1">
    <location>
        <begin position="3222"/>
        <end position="3244"/>
    </location>
</feature>
<dbReference type="Pfam" id="PF20248">
    <property type="entry name" value="DUF6603"/>
    <property type="match status" value="1"/>
</dbReference>
<evidence type="ECO:0000256" key="1">
    <source>
        <dbReference type="SAM" id="MobiDB-lite"/>
    </source>
</evidence>
<evidence type="ECO:0000313" key="3">
    <source>
        <dbReference type="EMBL" id="RCW84095.1"/>
    </source>
</evidence>
<proteinExistence type="predicted"/>
<dbReference type="EMBL" id="QPJL01000008">
    <property type="protein sequence ID" value="RCW84095.1"/>
    <property type="molecule type" value="Genomic_DNA"/>
</dbReference>
<feature type="region of interest" description="Disordered" evidence="1">
    <location>
        <begin position="1"/>
        <end position="39"/>
    </location>
</feature>
<name>A0A368YV68_9RHOB</name>
<organism evidence="3 4">
    <name type="scientific">Paracoccus lutimaris</name>
    <dbReference type="NCBI Taxonomy" id="1490030"/>
    <lineage>
        <taxon>Bacteria</taxon>
        <taxon>Pseudomonadati</taxon>
        <taxon>Pseudomonadota</taxon>
        <taxon>Alphaproteobacteria</taxon>
        <taxon>Rhodobacterales</taxon>
        <taxon>Paracoccaceae</taxon>
        <taxon>Paracoccus</taxon>
    </lineage>
</organism>
<feature type="domain" description="DUF6603" evidence="2">
    <location>
        <begin position="2130"/>
        <end position="2618"/>
    </location>
</feature>
<reference evidence="3 4" key="1">
    <citation type="submission" date="2018-07" db="EMBL/GenBank/DDBJ databases">
        <title>Genomic Encyclopedia of Type Strains, Phase III (KMG-III): the genomes of soil and plant-associated and newly described type strains.</title>
        <authorList>
            <person name="Whitman W."/>
        </authorList>
    </citation>
    <scope>NUCLEOTIDE SEQUENCE [LARGE SCALE GENOMIC DNA]</scope>
    <source>
        <strain evidence="3 4">CECT 8525</strain>
    </source>
</reference>
<evidence type="ECO:0000259" key="2">
    <source>
        <dbReference type="Pfam" id="PF20248"/>
    </source>
</evidence>
<keyword evidence="4" id="KW-1185">Reference proteome</keyword>
<comment type="caution">
    <text evidence="3">The sequence shown here is derived from an EMBL/GenBank/DDBJ whole genome shotgun (WGS) entry which is preliminary data.</text>
</comment>
<feature type="compositionally biased region" description="Basic residues" evidence="1">
    <location>
        <begin position="15"/>
        <end position="29"/>
    </location>
</feature>
<protein>
    <recommendedName>
        <fullName evidence="2">DUF6603 domain-containing protein</fullName>
    </recommendedName>
</protein>
<dbReference type="OrthoDB" id="535891at2"/>
<gene>
    <name evidence="3" type="ORF">DFP89_10839</name>
</gene>
<dbReference type="RefSeq" id="WP_114349083.1">
    <property type="nucleotide sequence ID" value="NZ_QPJL01000008.1"/>
</dbReference>
<dbReference type="Proteomes" id="UP000253345">
    <property type="component" value="Unassembled WGS sequence"/>
</dbReference>
<sequence length="3244" mass="332548">MDDDDPRLRLGYIPPRRRRQTSRRGKLRRPQPTMLPAPRNAAMLRGTPADSVCFTGLDPALASLGQLIGVLEPGAEADSACLNAAWFGDPIGNLRTALRQNPGQIAGLMTELLGSAAGQAMGLPVKDPALLGTWYPLITPDPKAARGLYIVNYESGGDQVFGIGILGQFNVPSSDPVVTIEAWGLVPVLKMGAGGVAPVLTEAGFPMSLGVAVEGAGDASGTRKPLFSLEGISFDGVKVNVLIDVTAPQVTADVVVLRLQLPGETAARNMSLADIAALSSLQIQNTIAALFVGALSQISAGAADEARYLLPILGINGTVPGQKTTLPELDWGQLLDIAIKGTGDVAQPFKDWFGALTASPDLLGTWLTAIGGAMGADAPKASGSGSRASPLAVQLTQISGIGALSFTMGSTVAQDGTRQIYPGLQFLADPKALGSSDAVLRLTAQAELAEFSIGPAAFSFGAPSSLDFSLGVALTNKDLSKPLVSAEGYGAGAIRAGVALSAATWPLPQMQLLDLVTPDGSHDNVNLLSPSELAREAEKVLPGLILSQLKKMLGIGTADAIPFADGLAALIGVTAPEVEGGTWPADLAPPFSATRIAGSIFQPVDAIGSYYRDILTSSETINGRKAFSYIVEEVAGLLQQAQSGKVSVTVTGEGTPQNPWSAALTLDQTTLPAHLTAFTAPATQTGQPVTQLVIGMTLAPQLTLAGTKIEPGVTFDLVCVDLPDAGSSAALKGVWAPLIAAGLRLPDGFSSPEMGGAVFSIGPSEATGSFSRDDGLSLQLVVSDPVLTIDGQTIKLGETLNLADPAALQALVENEIASFRQMIPGLLGVALLKTGTRPGMAVAGAMGLLPQIDKATGFPKGLAWPAIAPLQLDSFADPWPALRGQLGHALADDATAGAVLSLIGWSLDASQTAATLLPGSLAYDNPFQVALPGSVAALLIWSGQPGKSVGLSLGRDLAGSFAQGAAQIDALTRLRLDLLDFDLTSGKPVADSTVPGFSITSTLSCKGKPLVDAGAAGSLGSLSLGILVAADGAGTASITPIVTLTDVVLPGATTPSTLTFDQITAPDFMPRALSAVQTLLNQAVSTAAGAAAKSALFNDAYTFLSLLGLAQPRSGDSDPYGINPDGWQGLIADPEGFVTAGFETLLVDPATRSRFATLIGDLLGITLPTVNPAILEVLSALGILGAGDLGYPLRLDRLVALVRNPVQELVARLTGLLSDPPALSQLSSRLAAVTTPIAAGPFVMTVAGGNKISFAIAPELAPVLAGILKPQGSVTLNLATPSLSVDLGGRIVQLGLGPEITIGFNPAAQGPVSEATLAATAPEFSFGIGFGDGTRPAPDPLILYAALAANAPPLPDLQAQLARIVPAYALSTLATLVLEGQVLAKSPLAQQVFAGLGLAENIGGVWRMPSLLGLAQNPKGWLLSNGILGENGQFDVAGFARWLSGLPKVDGPAGLSVVPQADGVGIAGLPYGFAISLTGKGDTATLALGSQKITIADGSAALEDLMIGVQLGANAAPGIVGALRIEATPGGIDPIFADIGYDNGFALTIGQGTPTGTGLIAAHDAAEAQLALQLLPFQGFGSLVEQTARQLPAKLIAEATPYLLDGLRNAGAKDFADALQTAGTELDVLALVKAISNVPQFTPENVETAALDWLRARLSDTGAPKTADAVKTLLALVLGDAVQTSNGLVTYQPSKDLPLIFDAGVAGTGDDAQIGLWVELDLPDLGRIRPRIGRTGIGIPRSGAITPQFSFGIDVTVAFEGDTGPQLALGLTDSSGGGLPGLALSFDPLGSASGAAASPLARQLLPEFFPAAKGDGRDLSARFEAWALQVLTEVVPRYVGAVLLNQDAVSGWLGAPLFGAAGGPSPADVLEGAKVLTKADGRYALAPISTFQNIEPLEFTANFLRALLAQELRVLSFGPDNKGELWIGPNSQDSSAYGLRVVAPGLKVPKLDFVTLQLGAADAAWIAAAGGPTGLKPGIGLYLPIPDVNGKPKPEFDRFELNFVNLGMDFTGAAGRPLVDFTRFQLGGVSPRAFVDLNLNGSAAPKVSFGVAAGLDDIAISVAPTSVVQGSGGNAVAQNLLGAGEDSGDAGKDNTSATNPAFTVFGAYAGKPFVQLTRAGAAANPIIIPVQRSFGPLNVVDVGFGWEQPDARLDLLFDGGLSLAGLEAEVQGLSVGIPVKSITDLGSYALSLEGLGISFRGGSVVIEGSLEKFDGPPISYEGALVVQAAGFGITALGAYSLLPITADADGPTAPSLFVFGALQAPLGGVPAFFVTGVAAGFGVNRSVTIPPVGQVQDFPLLPGKFGANTSLKDAMAKLAEVVRPELGQYWLAAGLTFSSFELIDGMALIFVQFGRRFELDLVGLASAPLPKGLSKGEALAYVELALKATVIPDQGFISVEAQLTPNSYVLAQPCKLTGGFAFMLWLKDITAADGTPISAGQFVITLGGYHPAFKKPSFYPDVPRLGLEWLIDVSVGKVSISGGTYFALVPTAIMAGGYLKVLFEAGPLRAWLNAAANFIIQWKPFYYEVDIGVSIGVGFRCKIGGVSITLSVSLGADLILEGPPTHGKAHVNWYIISFSIPIGEAQNATSPNLLDWSAFENGFLPAAASPAPAPAPAAAKLLATATNDTAANDTAPRQPLKLAVVTGRLGGSNAQDKDASWLLSAVPFSLRVDTVIPASEVTFAATKTVLAGQSIGIRPMGQQRISAPLNVSITGPSGAPVDLDARGVGLNAVTGGAPNAIWSTAALNNQRAPDGNDLVIPNSVMGLLLNAASYQLTGTIPAFALTNLKYDLAKNTLHLPLADAPQYGPAAATSQISAITRMKQTIMAAPTIANRNAAYATFRLANLDAPADPSLAVMASSADLVVQAPPVLAHPGIYQAPAPAPTRKTPRPAAVAAAPRPAATSERAAAAFAPRLVAVMRSHMLDAPANSAHPALTAQAQRIASHVAQVSSAHVAEAPVLPGHSALWLLDARQPCEMALTGPGQARVLCLDADGAMLADRIVPAQGDSLSLPPGTRNLLLHPATEEMDGIGWQLDTPLFQITPHLAVGAGCTLRTQNALHPPLRNRRAPHRAIEAEELLLLNRVTGADGALRRGWVQTVLPGSVVSVTVITDLDTDEAAARLQVSARRDAVPGLAATRMLQAAEITPRPGGSAARFDIAGTAEDGASLSLITQLTGGETGALLAVIGHVARPEAPAAAPATLLARTPGTDDPQGIAVALRPGNGGMPLAPDLIPGQTERRQQP</sequence>
<evidence type="ECO:0000313" key="4">
    <source>
        <dbReference type="Proteomes" id="UP000253345"/>
    </source>
</evidence>